<organism evidence="4 5">
    <name type="scientific">Kutzneria kofuensis</name>
    <dbReference type="NCBI Taxonomy" id="103725"/>
    <lineage>
        <taxon>Bacteria</taxon>
        <taxon>Bacillati</taxon>
        <taxon>Actinomycetota</taxon>
        <taxon>Actinomycetes</taxon>
        <taxon>Pseudonocardiales</taxon>
        <taxon>Pseudonocardiaceae</taxon>
        <taxon>Kutzneria</taxon>
    </lineage>
</organism>
<evidence type="ECO:0000256" key="1">
    <source>
        <dbReference type="PIRSR" id="PIRSR639069-1"/>
    </source>
</evidence>
<dbReference type="Proteomes" id="UP000585638">
    <property type="component" value="Unassembled WGS sequence"/>
</dbReference>
<feature type="binding site" evidence="2">
    <location>
        <position position="85"/>
    </location>
    <ligand>
        <name>substrate</name>
    </ligand>
</feature>
<feature type="active site" description="Nucleophile" evidence="1">
    <location>
        <position position="179"/>
    </location>
</feature>
<dbReference type="Gene3D" id="3.40.50.1820">
    <property type="entry name" value="alpha/beta hydrolase"/>
    <property type="match status" value="1"/>
</dbReference>
<dbReference type="AlphaFoldDB" id="A0A7W9NFJ7"/>
<dbReference type="PANTHER" id="PTHR40111:SF1">
    <property type="entry name" value="CEPHALOSPORIN-C DEACETYLASE"/>
    <property type="match status" value="1"/>
</dbReference>
<evidence type="ECO:0000313" key="5">
    <source>
        <dbReference type="Proteomes" id="UP000585638"/>
    </source>
</evidence>
<dbReference type="SUPFAM" id="SSF53474">
    <property type="entry name" value="alpha/beta-Hydrolases"/>
    <property type="match status" value="1"/>
</dbReference>
<dbReference type="RefSeq" id="WP_184859325.1">
    <property type="nucleotide sequence ID" value="NZ_BAAAWY010000008.1"/>
</dbReference>
<gene>
    <name evidence="4" type="ORF">BJ998_001274</name>
</gene>
<proteinExistence type="predicted"/>
<accession>A0A7W9NFJ7</accession>
<reference evidence="4 5" key="1">
    <citation type="submission" date="2020-08" db="EMBL/GenBank/DDBJ databases">
        <title>Sequencing the genomes of 1000 actinobacteria strains.</title>
        <authorList>
            <person name="Klenk H.-P."/>
        </authorList>
    </citation>
    <scope>NUCLEOTIDE SEQUENCE [LARGE SCALE GENOMIC DNA]</scope>
    <source>
        <strain evidence="4 5">DSM 43851</strain>
    </source>
</reference>
<dbReference type="EMBL" id="JACHIR010000001">
    <property type="protein sequence ID" value="MBB5890078.1"/>
    <property type="molecule type" value="Genomic_DNA"/>
</dbReference>
<name>A0A7W9NFJ7_9PSEU</name>
<evidence type="ECO:0000256" key="2">
    <source>
        <dbReference type="PIRSR" id="PIRSR639069-2"/>
    </source>
</evidence>
<feature type="active site" description="Charge relay system" evidence="1">
    <location>
        <position position="265"/>
    </location>
</feature>
<dbReference type="InterPro" id="IPR008391">
    <property type="entry name" value="AXE1_dom"/>
</dbReference>
<protein>
    <submittedName>
        <fullName evidence="4">Cephalosporin-C deacetylase</fullName>
        <ecNumber evidence="4">3.1.1.41</ecNumber>
    </submittedName>
</protein>
<keyword evidence="4" id="KW-0378">Hydrolase</keyword>
<keyword evidence="5" id="KW-1185">Reference proteome</keyword>
<dbReference type="InterPro" id="IPR029058">
    <property type="entry name" value="AB_hydrolase_fold"/>
</dbReference>
<dbReference type="GO" id="GO:0047739">
    <property type="term" value="F:cephalosporin-C deacetylase activity"/>
    <property type="evidence" value="ECO:0007669"/>
    <property type="project" value="UniProtKB-EC"/>
</dbReference>
<evidence type="ECO:0000313" key="4">
    <source>
        <dbReference type="EMBL" id="MBB5890078.1"/>
    </source>
</evidence>
<dbReference type="InterPro" id="IPR039069">
    <property type="entry name" value="CE7"/>
</dbReference>
<feature type="domain" description="Acetyl xylan esterase" evidence="3">
    <location>
        <begin position="3"/>
        <end position="299"/>
    </location>
</feature>
<dbReference type="PANTHER" id="PTHR40111">
    <property type="entry name" value="CEPHALOSPORIN-C DEACETYLASE"/>
    <property type="match status" value="1"/>
</dbReference>
<sequence length="330" mass="36253">MLNVREYRSSYKEPEDFDDFWAATLAEARRHELTVDITPVETHLVTVEVFDVTYPGFGGHPIRAWLRLPERRSGKLPAVVQFHGYSSGRGAAVEDLLWSSAGYAHLFMDVRGQGGDWAGGDTPDPVGSGPAYPGFLTRGVESRDDYFYRRVYTDAVRAVDTVRSLDFVDPERVAVIGNSQGAGIALATAGLVPDLAAAHFQAPFLADIQQATRTVRTFPYEEITKYLAARRNSADRVWQTLAYFDGIAFARRAAAPAWFSAGQLDDVVPAPAVFGAYHEYWGPKQIRLWEHNGHEAGGAEDLAIALSAFASILRPSDSIDLGSPTETRNS</sequence>
<dbReference type="GO" id="GO:0005976">
    <property type="term" value="P:polysaccharide metabolic process"/>
    <property type="evidence" value="ECO:0007669"/>
    <property type="project" value="TreeGrafter"/>
</dbReference>
<feature type="active site" description="Charge relay system" evidence="1">
    <location>
        <position position="294"/>
    </location>
</feature>
<dbReference type="EC" id="3.1.1.41" evidence="4"/>
<evidence type="ECO:0000259" key="3">
    <source>
        <dbReference type="Pfam" id="PF05448"/>
    </source>
</evidence>
<dbReference type="Pfam" id="PF05448">
    <property type="entry name" value="AXE1"/>
    <property type="match status" value="1"/>
</dbReference>
<comment type="caution">
    <text evidence="4">The sequence shown here is derived from an EMBL/GenBank/DDBJ whole genome shotgun (WGS) entry which is preliminary data.</text>
</comment>